<protein>
    <recommendedName>
        <fullName evidence="4">Nutrient deprivation-induced protein</fullName>
    </recommendedName>
</protein>
<proteinExistence type="predicted"/>
<reference evidence="2 3" key="2">
    <citation type="journal article" date="2010" name="Stand. Genomic Sci.">
        <title>Complete genome sequence of Desulfohalobium retbaense type strain (HR(100)).</title>
        <authorList>
            <person name="Spring S."/>
            <person name="Nolan M."/>
            <person name="Lapidus A."/>
            <person name="Glavina Del Rio T."/>
            <person name="Copeland A."/>
            <person name="Tice H."/>
            <person name="Cheng J.F."/>
            <person name="Lucas S."/>
            <person name="Land M."/>
            <person name="Chen F."/>
            <person name="Bruce D."/>
            <person name="Goodwin L."/>
            <person name="Pitluck S."/>
            <person name="Ivanova N."/>
            <person name="Mavromatis K."/>
            <person name="Mikhailova N."/>
            <person name="Pati A."/>
            <person name="Chen A."/>
            <person name="Palaniappan K."/>
            <person name="Hauser L."/>
            <person name="Chang Y.J."/>
            <person name="Jeffries C.D."/>
            <person name="Munk C."/>
            <person name="Kiss H."/>
            <person name="Chain P."/>
            <person name="Han C."/>
            <person name="Brettin T."/>
            <person name="Detter J.C."/>
            <person name="Schuler E."/>
            <person name="Goker M."/>
            <person name="Rohde M."/>
            <person name="Bristow J."/>
            <person name="Eisen J.A."/>
            <person name="Markowitz V."/>
            <person name="Hugenholtz P."/>
            <person name="Kyrpides N.C."/>
            <person name="Klenk H.P."/>
        </authorList>
    </citation>
    <scope>NUCLEOTIDE SEQUENCE [LARGE SCALE GENOMIC DNA]</scope>
    <source>
        <strain evidence="3">ATCC 49802 / DSM 20745 / S 6022</strain>
    </source>
</reference>
<feature type="compositionally biased region" description="Basic and acidic residues" evidence="1">
    <location>
        <begin position="1"/>
        <end position="21"/>
    </location>
</feature>
<evidence type="ECO:0000313" key="3">
    <source>
        <dbReference type="Proteomes" id="UP000002027"/>
    </source>
</evidence>
<evidence type="ECO:0000313" key="2">
    <source>
        <dbReference type="EMBL" id="ACZ39826.1"/>
    </source>
</evidence>
<dbReference type="EMBL" id="CP001823">
    <property type="protein sequence ID" value="ACZ39826.1"/>
    <property type="molecule type" value="Genomic_DNA"/>
</dbReference>
<reference evidence="3" key="1">
    <citation type="submission" date="2009-11" db="EMBL/GenBank/DDBJ databases">
        <title>The complete chromosome 1 of Sphaerobacter thermophilus DSM 20745.</title>
        <authorList>
            <person name="Lucas S."/>
            <person name="Copeland A."/>
            <person name="Lapidus A."/>
            <person name="Glavina del Rio T."/>
            <person name="Dalin E."/>
            <person name="Tice H."/>
            <person name="Bruce D."/>
            <person name="Goodwin L."/>
            <person name="Pitluck S."/>
            <person name="Kyrpides N."/>
            <person name="Mavromatis K."/>
            <person name="Ivanova N."/>
            <person name="Mikhailova N."/>
            <person name="LaButti K.M."/>
            <person name="Clum A."/>
            <person name="Sun H.I."/>
            <person name="Brettin T."/>
            <person name="Detter J.C."/>
            <person name="Han C."/>
            <person name="Larimer F."/>
            <person name="Land M."/>
            <person name="Hauser L."/>
            <person name="Markowitz V."/>
            <person name="Cheng J.F."/>
            <person name="Hugenholtz P."/>
            <person name="Woyke T."/>
            <person name="Wu D."/>
            <person name="Steenblock K."/>
            <person name="Schneider S."/>
            <person name="Pukall R."/>
            <person name="Goeker M."/>
            <person name="Klenk H.P."/>
            <person name="Eisen J.A."/>
        </authorList>
    </citation>
    <scope>NUCLEOTIDE SEQUENCE [LARGE SCALE GENOMIC DNA]</scope>
    <source>
        <strain evidence="3">ATCC 49802 / DSM 20745 / S 6022</strain>
    </source>
</reference>
<gene>
    <name evidence="2" type="ordered locus">Sthe_2410</name>
</gene>
<feature type="compositionally biased region" description="Polar residues" evidence="1">
    <location>
        <begin position="48"/>
        <end position="68"/>
    </location>
</feature>
<evidence type="ECO:0000256" key="1">
    <source>
        <dbReference type="SAM" id="MobiDB-lite"/>
    </source>
</evidence>
<dbReference type="STRING" id="479434.Sthe_2410"/>
<evidence type="ECO:0008006" key="4">
    <source>
        <dbReference type="Google" id="ProtNLM"/>
    </source>
</evidence>
<keyword evidence="3" id="KW-1185">Reference proteome</keyword>
<dbReference type="RefSeq" id="WP_012872867.1">
    <property type="nucleotide sequence ID" value="NC_013523.1"/>
</dbReference>
<dbReference type="AlphaFoldDB" id="D1C7V5"/>
<dbReference type="OrthoDB" id="288439at2"/>
<sequence length="215" mass="22958">MHESYPERKMDDLTDSDELRAASEPTGYGAPEPGGSPGGETTEKVQDQAGQAVSKAQEQAGQAVSKIQHQAAERAAGQKDRLAEGLGSAADALTQMSRQLHDSHQDTIANVADMAADRVRQMSDYLRRHEVGDLMDDVEDFARRQPALVLGGAFALGVLTARFLKSSSPSSGRTSRRGMGGRTGYGDSMVQESPSYRPSSEPGYRAGQTRSTGVD</sequence>
<organism evidence="2 3">
    <name type="scientific">Sphaerobacter thermophilus (strain ATCC 49802 / DSM 20745 / KCCM 41009 / NCIMB 13125 / S 6022)</name>
    <dbReference type="NCBI Taxonomy" id="479434"/>
    <lineage>
        <taxon>Bacteria</taxon>
        <taxon>Pseudomonadati</taxon>
        <taxon>Thermomicrobiota</taxon>
        <taxon>Thermomicrobia</taxon>
        <taxon>Sphaerobacterales</taxon>
        <taxon>Sphaerobacterineae</taxon>
        <taxon>Sphaerobacteraceae</taxon>
        <taxon>Sphaerobacter</taxon>
    </lineage>
</organism>
<dbReference type="Proteomes" id="UP000002027">
    <property type="component" value="Chromosome 1"/>
</dbReference>
<feature type="region of interest" description="Disordered" evidence="1">
    <location>
        <begin position="1"/>
        <end position="83"/>
    </location>
</feature>
<name>D1C7V5_SPHTD</name>
<feature type="region of interest" description="Disordered" evidence="1">
    <location>
        <begin position="165"/>
        <end position="215"/>
    </location>
</feature>
<dbReference type="InParanoid" id="D1C7V5"/>
<dbReference type="HOGENOM" id="CLU_1282543_0_0_0"/>
<dbReference type="KEGG" id="sti:Sthe_2410"/>
<accession>D1C7V5</accession>